<proteinExistence type="predicted"/>
<evidence type="ECO:0000259" key="1">
    <source>
        <dbReference type="Pfam" id="PF13280"/>
    </source>
</evidence>
<dbReference type="InterPro" id="IPR057727">
    <property type="entry name" value="WCX_dom"/>
</dbReference>
<dbReference type="InterPro" id="IPR026881">
    <property type="entry name" value="WYL_dom"/>
</dbReference>
<gene>
    <name evidence="3" type="ORF">FD47_GL002737</name>
</gene>
<reference evidence="3 4" key="1">
    <citation type="journal article" date="2015" name="Genome Announc.">
        <title>Expanding the biotechnology potential of lactobacilli through comparative genomics of 213 strains and associated genera.</title>
        <authorList>
            <person name="Sun Z."/>
            <person name="Harris H.M."/>
            <person name="McCann A."/>
            <person name="Guo C."/>
            <person name="Argimon S."/>
            <person name="Zhang W."/>
            <person name="Yang X."/>
            <person name="Jeffery I.B."/>
            <person name="Cooney J.C."/>
            <person name="Kagawa T.F."/>
            <person name="Liu W."/>
            <person name="Song Y."/>
            <person name="Salvetti E."/>
            <person name="Wrobel A."/>
            <person name="Rasinkangas P."/>
            <person name="Parkhill J."/>
            <person name="Rea M.C."/>
            <person name="O'Sullivan O."/>
            <person name="Ritari J."/>
            <person name="Douillard F.P."/>
            <person name="Paul Ross R."/>
            <person name="Yang R."/>
            <person name="Briner A.E."/>
            <person name="Felis G.E."/>
            <person name="de Vos W.M."/>
            <person name="Barrangou R."/>
            <person name="Klaenhammer T.R."/>
            <person name="Caufield P.W."/>
            <person name="Cui Y."/>
            <person name="Zhang H."/>
            <person name="O'Toole P.W."/>
        </authorList>
    </citation>
    <scope>NUCLEOTIDE SEQUENCE [LARGE SCALE GENOMIC DNA]</scope>
    <source>
        <strain evidence="3 4">DSM 18390</strain>
    </source>
</reference>
<dbReference type="InterPro" id="IPR051534">
    <property type="entry name" value="CBASS_pafABC_assoc_protein"/>
</dbReference>
<dbReference type="EMBL" id="AZFZ01000079">
    <property type="protein sequence ID" value="KRM40569.1"/>
    <property type="molecule type" value="Genomic_DNA"/>
</dbReference>
<dbReference type="PANTHER" id="PTHR34580">
    <property type="match status" value="1"/>
</dbReference>
<organism evidence="3 4">
    <name type="scientific">Lentilactobacillus parafarraginis DSM 18390 = JCM 14109</name>
    <dbReference type="NCBI Taxonomy" id="1423786"/>
    <lineage>
        <taxon>Bacteria</taxon>
        <taxon>Bacillati</taxon>
        <taxon>Bacillota</taxon>
        <taxon>Bacilli</taxon>
        <taxon>Lactobacillales</taxon>
        <taxon>Lactobacillaceae</taxon>
        <taxon>Lentilactobacillus</taxon>
    </lineage>
</organism>
<dbReference type="RefSeq" id="WP_225352997.1">
    <property type="nucleotide sequence ID" value="NZ_AZFZ01000079.1"/>
</dbReference>
<evidence type="ECO:0000259" key="2">
    <source>
        <dbReference type="Pfam" id="PF25583"/>
    </source>
</evidence>
<feature type="domain" description="WYL" evidence="1">
    <location>
        <begin position="137"/>
        <end position="204"/>
    </location>
</feature>
<evidence type="ECO:0000313" key="3">
    <source>
        <dbReference type="EMBL" id="KRM40569.1"/>
    </source>
</evidence>
<protein>
    <submittedName>
        <fullName evidence="3">Transcriptional regulator</fullName>
    </submittedName>
</protein>
<dbReference type="AlphaFoldDB" id="A0A0R1YL44"/>
<dbReference type="Pfam" id="PF25583">
    <property type="entry name" value="WCX"/>
    <property type="match status" value="1"/>
</dbReference>
<sequence>MKSKYRVAELIVRLMNGETLLQMDVLKQYDISKRTSQRDLADIRSAMSEYDAGEVVETDGTYCLSRQSEQLDFEMVLTVSNILLGSRSLEQDELTRTLDFLISQLSPAMQDLIHKQLKISRGGYVPLSKPTPLLNRLREVALCIAQNRKMVFVYRGSAKKYNKPQKHHAQPVAVFFEVHYFYVAMMSEEHGGYWLYRLDRIVDILETKKGEKLDYIKRFSLQDHRSQTYLLDSGDLTRIQFSYRYYEQTALDFFPRSRVVKYNEDGSVVIEAFAKVDGAVLWLLSQGEAVKVLAPQSLVERMKETLTNTRNQYLD</sequence>
<accession>A0A0R1YL44</accession>
<dbReference type="PANTHER" id="PTHR34580:SF1">
    <property type="entry name" value="PROTEIN PAFC"/>
    <property type="match status" value="1"/>
</dbReference>
<dbReference type="Pfam" id="PF13280">
    <property type="entry name" value="WYL"/>
    <property type="match status" value="1"/>
</dbReference>
<dbReference type="PROSITE" id="PS52050">
    <property type="entry name" value="WYL"/>
    <property type="match status" value="1"/>
</dbReference>
<name>A0A0R1YL44_9LACO</name>
<feature type="domain" description="WCX" evidence="2">
    <location>
        <begin position="258"/>
        <end position="307"/>
    </location>
</feature>
<dbReference type="PATRIC" id="fig|1423786.4.peg.2879"/>
<evidence type="ECO:0000313" key="4">
    <source>
        <dbReference type="Proteomes" id="UP000051010"/>
    </source>
</evidence>
<dbReference type="Proteomes" id="UP000051010">
    <property type="component" value="Unassembled WGS sequence"/>
</dbReference>
<comment type="caution">
    <text evidence="3">The sequence shown here is derived from an EMBL/GenBank/DDBJ whole genome shotgun (WGS) entry which is preliminary data.</text>
</comment>